<keyword evidence="2" id="KW-1185">Reference proteome</keyword>
<protein>
    <submittedName>
        <fullName evidence="1">Uncharacterized protein</fullName>
    </submittedName>
</protein>
<sequence length="64" mass="7443">MIYFLILSLAKMKLAVVSSISFKLTDVFSIKNRFSNWHRRELWYFCRCKPACEGEQSSAAFSSV</sequence>
<dbReference type="Proteomes" id="UP000006201">
    <property type="component" value="Unassembled WGS sequence"/>
</dbReference>
<evidence type="ECO:0000313" key="1">
    <source>
        <dbReference type="EMBL" id="EAR30316.1"/>
    </source>
</evidence>
<organism evidence="1 2">
    <name type="scientific">Pseudoalteromonas tunicata D2</name>
    <dbReference type="NCBI Taxonomy" id="87626"/>
    <lineage>
        <taxon>Bacteria</taxon>
        <taxon>Pseudomonadati</taxon>
        <taxon>Pseudomonadota</taxon>
        <taxon>Gammaproteobacteria</taxon>
        <taxon>Alteromonadales</taxon>
        <taxon>Pseudoalteromonadaceae</taxon>
        <taxon>Pseudoalteromonas</taxon>
    </lineage>
</organism>
<dbReference type="HOGENOM" id="CLU_2864544_0_0_6"/>
<comment type="caution">
    <text evidence="1">The sequence shown here is derived from an EMBL/GenBank/DDBJ whole genome shotgun (WGS) entry which is preliminary data.</text>
</comment>
<reference evidence="1 2" key="1">
    <citation type="submission" date="2006-02" db="EMBL/GenBank/DDBJ databases">
        <authorList>
            <person name="Moran M.A."/>
            <person name="Kjelleberg S."/>
            <person name="Egan S."/>
            <person name="Saunders N."/>
            <person name="Thomas T."/>
            <person name="Ferriera S."/>
            <person name="Johnson J."/>
            <person name="Kravitz S."/>
            <person name="Halpern A."/>
            <person name="Remington K."/>
            <person name="Beeson K."/>
            <person name="Tran B."/>
            <person name="Rogers Y.-H."/>
            <person name="Friedman R."/>
            <person name="Venter J.C."/>
        </authorList>
    </citation>
    <scope>NUCLEOTIDE SEQUENCE [LARGE SCALE GENOMIC DNA]</scope>
    <source>
        <strain evidence="1 2">D2</strain>
    </source>
</reference>
<gene>
    <name evidence="1" type="ORF">PTD2_02066</name>
</gene>
<name>A4C434_9GAMM</name>
<accession>A4C434</accession>
<evidence type="ECO:0000313" key="2">
    <source>
        <dbReference type="Proteomes" id="UP000006201"/>
    </source>
</evidence>
<dbReference type="AlphaFoldDB" id="A4C434"/>
<proteinExistence type="predicted"/>
<dbReference type="EMBL" id="AAOH01000001">
    <property type="protein sequence ID" value="EAR30316.1"/>
    <property type="molecule type" value="Genomic_DNA"/>
</dbReference>